<feature type="non-terminal residue" evidence="1">
    <location>
        <position position="1"/>
    </location>
</feature>
<name>A0A0K8UIQ5_BACLA</name>
<protein>
    <submittedName>
        <fullName evidence="1">Uncharacterized protein</fullName>
    </submittedName>
</protein>
<evidence type="ECO:0000313" key="1">
    <source>
        <dbReference type="EMBL" id="JAI26423.1"/>
    </source>
</evidence>
<dbReference type="AlphaFoldDB" id="A0A0K8UIQ5"/>
<organism evidence="1">
    <name type="scientific">Bactrocera latifrons</name>
    <name type="common">Malaysian fruit fly</name>
    <name type="synonym">Chaetodacus latifrons</name>
    <dbReference type="NCBI Taxonomy" id="174628"/>
    <lineage>
        <taxon>Eukaryota</taxon>
        <taxon>Metazoa</taxon>
        <taxon>Ecdysozoa</taxon>
        <taxon>Arthropoda</taxon>
        <taxon>Hexapoda</taxon>
        <taxon>Insecta</taxon>
        <taxon>Pterygota</taxon>
        <taxon>Neoptera</taxon>
        <taxon>Endopterygota</taxon>
        <taxon>Diptera</taxon>
        <taxon>Brachycera</taxon>
        <taxon>Muscomorpha</taxon>
        <taxon>Tephritoidea</taxon>
        <taxon>Tephritidae</taxon>
        <taxon>Bactrocera</taxon>
        <taxon>Bactrocera</taxon>
    </lineage>
</organism>
<reference evidence="1" key="1">
    <citation type="submission" date="2015-06" db="EMBL/GenBank/DDBJ databases">
        <authorList>
            <person name="Hoefler B.C."/>
            <person name="Straight P.D."/>
        </authorList>
    </citation>
    <scope>NUCLEOTIDE SEQUENCE</scope>
</reference>
<sequence length="123" mass="14723">WRKWFQLLMLTSTKSSVKIGNDLSEPFYTKRGVIPYRATFSTCFWRKWFQLLMLTSTKSSVKIGNDLSEPFYTKRGVIPYRATFSTCFWRKWFQLQNQIEKVPSSIRVYSYWRMPAPLVLLSQ</sequence>
<accession>A0A0K8UIQ5</accession>
<gene>
    <name evidence="1" type="ORF">c1_g1_i1</name>
</gene>
<feature type="non-terminal residue" evidence="1">
    <location>
        <position position="123"/>
    </location>
</feature>
<dbReference type="EMBL" id="GDHF01025891">
    <property type="protein sequence ID" value="JAI26423.1"/>
    <property type="molecule type" value="Transcribed_RNA"/>
</dbReference>
<proteinExistence type="predicted"/>